<evidence type="ECO:0000256" key="7">
    <source>
        <dbReference type="ARBA" id="ARBA00023065"/>
    </source>
</evidence>
<dbReference type="InterPro" id="IPR036942">
    <property type="entry name" value="Beta-barrel_TonB_sf"/>
</dbReference>
<keyword evidence="2 11" id="KW-0813">Transport</keyword>
<dbReference type="GO" id="GO:0009279">
    <property type="term" value="C:cell outer membrane"/>
    <property type="evidence" value="ECO:0007669"/>
    <property type="project" value="UniProtKB-SubCell"/>
</dbReference>
<dbReference type="Pfam" id="PF00593">
    <property type="entry name" value="TonB_dep_Rec_b-barrel"/>
    <property type="match status" value="1"/>
</dbReference>
<evidence type="ECO:0000256" key="4">
    <source>
        <dbReference type="ARBA" id="ARBA00022496"/>
    </source>
</evidence>
<keyword evidence="9 11" id="KW-0472">Membrane</keyword>
<comment type="subcellular location">
    <subcellularLocation>
        <location evidence="1 11">Cell outer membrane</location>
        <topology evidence="1 11">Multi-pass membrane protein</topology>
    </subcellularLocation>
</comment>
<dbReference type="RefSeq" id="WP_169492752.1">
    <property type="nucleotide sequence ID" value="NZ_JABBGM010000002.1"/>
</dbReference>
<feature type="domain" description="TonB-dependent receptor plug" evidence="15">
    <location>
        <begin position="54"/>
        <end position="160"/>
    </location>
</feature>
<evidence type="ECO:0000256" key="13">
    <source>
        <dbReference type="SAM" id="SignalP"/>
    </source>
</evidence>
<dbReference type="PANTHER" id="PTHR32552:SF81">
    <property type="entry name" value="TONB-DEPENDENT OUTER MEMBRANE RECEPTOR"/>
    <property type="match status" value="1"/>
</dbReference>
<evidence type="ECO:0000313" key="17">
    <source>
        <dbReference type="Proteomes" id="UP000583556"/>
    </source>
</evidence>
<keyword evidence="5 11" id="KW-0812">Transmembrane</keyword>
<protein>
    <submittedName>
        <fullName evidence="16">TonB-dependent receptor</fullName>
    </submittedName>
</protein>
<dbReference type="InterPro" id="IPR039426">
    <property type="entry name" value="TonB-dep_rcpt-like"/>
</dbReference>
<evidence type="ECO:0000259" key="14">
    <source>
        <dbReference type="Pfam" id="PF00593"/>
    </source>
</evidence>
<name>A0A7Y0G924_9SPHN</name>
<evidence type="ECO:0000256" key="12">
    <source>
        <dbReference type="RuleBase" id="RU003357"/>
    </source>
</evidence>
<feature type="domain" description="TonB-dependent receptor-like beta-barrel" evidence="14">
    <location>
        <begin position="271"/>
        <end position="788"/>
    </location>
</feature>
<keyword evidence="13" id="KW-0732">Signal</keyword>
<evidence type="ECO:0000256" key="8">
    <source>
        <dbReference type="ARBA" id="ARBA00023077"/>
    </source>
</evidence>
<evidence type="ECO:0000313" key="16">
    <source>
        <dbReference type="EMBL" id="NML93545.1"/>
    </source>
</evidence>
<dbReference type="PROSITE" id="PS52016">
    <property type="entry name" value="TONB_DEPENDENT_REC_3"/>
    <property type="match status" value="1"/>
</dbReference>
<keyword evidence="10 11" id="KW-0998">Cell outer membrane</keyword>
<dbReference type="EMBL" id="JABBGM010000002">
    <property type="protein sequence ID" value="NML93545.1"/>
    <property type="molecule type" value="Genomic_DNA"/>
</dbReference>
<dbReference type="InterPro" id="IPR000531">
    <property type="entry name" value="Beta-barrel_TonB"/>
</dbReference>
<dbReference type="Gene3D" id="2.40.170.20">
    <property type="entry name" value="TonB-dependent receptor, beta-barrel domain"/>
    <property type="match status" value="1"/>
</dbReference>
<feature type="chain" id="PRO_5031266693" evidence="13">
    <location>
        <begin position="20"/>
        <end position="823"/>
    </location>
</feature>
<keyword evidence="16" id="KW-0675">Receptor</keyword>
<dbReference type="PANTHER" id="PTHR32552">
    <property type="entry name" value="FERRICHROME IRON RECEPTOR-RELATED"/>
    <property type="match status" value="1"/>
</dbReference>
<evidence type="ECO:0000256" key="1">
    <source>
        <dbReference type="ARBA" id="ARBA00004571"/>
    </source>
</evidence>
<evidence type="ECO:0000256" key="2">
    <source>
        <dbReference type="ARBA" id="ARBA00022448"/>
    </source>
</evidence>
<evidence type="ECO:0000256" key="6">
    <source>
        <dbReference type="ARBA" id="ARBA00023004"/>
    </source>
</evidence>
<feature type="signal peptide" evidence="13">
    <location>
        <begin position="1"/>
        <end position="19"/>
    </location>
</feature>
<evidence type="ECO:0000256" key="5">
    <source>
        <dbReference type="ARBA" id="ARBA00022692"/>
    </source>
</evidence>
<evidence type="ECO:0000256" key="9">
    <source>
        <dbReference type="ARBA" id="ARBA00023136"/>
    </source>
</evidence>
<keyword evidence="3 11" id="KW-1134">Transmembrane beta strand</keyword>
<accession>A0A7Y0G924</accession>
<dbReference type="SUPFAM" id="SSF56935">
    <property type="entry name" value="Porins"/>
    <property type="match status" value="1"/>
</dbReference>
<evidence type="ECO:0000256" key="11">
    <source>
        <dbReference type="PROSITE-ProRule" id="PRU01360"/>
    </source>
</evidence>
<keyword evidence="4" id="KW-0410">Iron transport</keyword>
<evidence type="ECO:0000259" key="15">
    <source>
        <dbReference type="Pfam" id="PF07715"/>
    </source>
</evidence>
<keyword evidence="17" id="KW-1185">Reference proteome</keyword>
<evidence type="ECO:0000256" key="3">
    <source>
        <dbReference type="ARBA" id="ARBA00022452"/>
    </source>
</evidence>
<keyword evidence="8 12" id="KW-0798">TonB box</keyword>
<comment type="similarity">
    <text evidence="11 12">Belongs to the TonB-dependent receptor family.</text>
</comment>
<gene>
    <name evidence="16" type="ORF">HHL27_07685</name>
</gene>
<dbReference type="GO" id="GO:0006826">
    <property type="term" value="P:iron ion transport"/>
    <property type="evidence" value="ECO:0007669"/>
    <property type="project" value="UniProtKB-KW"/>
</dbReference>
<evidence type="ECO:0000256" key="10">
    <source>
        <dbReference type="ARBA" id="ARBA00023237"/>
    </source>
</evidence>
<sequence length="823" mass="89330">MSFTKTHLLCALFAGSALATPVLAQAQATPQADQADAGGTQEIIVTAQRREQSLSEVPVSIQAFGSESLKNLRVTSTEDLPSVAPSLNISRGYQGVPIYTLRGVGFNTINLSATSTVGTYLDEVALAYPFMNSGPVYDLERVEVLKGPQGTLYGRNTTAGLVNFITAKPKDTLQAGLTVEAGNFKTFNSEGFINLPLGESTALRAAFRTEDSWDGWQKSASRDETLGENHRYGGRLTLTTRPVDGMKIELAANGWINKSDALAGQAVGFTPNTDPANGTLFSAFNAAGVADYIATNKNKWDQDHADWAPLSQRGPDIGRGAGISDPLREDDWFIGFRGLLEFEITPDVTFVALTGYNKVKRKATFDWSGAPYEILIQKAEGEARSISQEVRFQGKTGPAQWTIGGYFSNDKVTDNNRTLLGQNANVGAVRGLIFGLGLLNSPFNSPGYTAADVATSFRTYRDTADFDVETKSVFASADWTLTPSLTLTTGIRYTRDTQDYAGCSRDFNGSMQPNVNLFNRAFFYQVYGAFTAPIGVNQCNTFDPATGTFGIVKSKLDEDNVAWRVALGWEVTPDAHLFASVSRGYKSGSTPVNAANISTQNGPARQEKLTSYELGAKVSLANRAVNINLTGFYYDYGDKQLAVYFADPIYTTLLRLDNIPKSRAYGLDGDMSVNIGQHLNVALAATLLKTEIQGYVGIDAAGLTKSYDGATFPLSPKFSGAATVTWDSPINDKLAFRAIVNGRYQSSAKNTLEDDPQLNLKPYGTINASIGVHDVDDKWDLSLWARNLTNEYYWVSAATNANLAVRFPGHSRTWGVTLRTLFK</sequence>
<dbReference type="Pfam" id="PF07715">
    <property type="entry name" value="Plug"/>
    <property type="match status" value="1"/>
</dbReference>
<keyword evidence="7" id="KW-0406">Ion transport</keyword>
<dbReference type="AlphaFoldDB" id="A0A7Y0G924"/>
<dbReference type="InterPro" id="IPR012910">
    <property type="entry name" value="Plug_dom"/>
</dbReference>
<reference evidence="16 17" key="1">
    <citation type="submission" date="2020-04" db="EMBL/GenBank/DDBJ databases">
        <title>Novosphingobium sp. TW-4 isolated from soil.</title>
        <authorList>
            <person name="Dahal R.H."/>
            <person name="Chaudhary D.K."/>
        </authorList>
    </citation>
    <scope>NUCLEOTIDE SEQUENCE [LARGE SCALE GENOMIC DNA]</scope>
    <source>
        <strain evidence="16 17">TW-4</strain>
    </source>
</reference>
<keyword evidence="6" id="KW-0408">Iron</keyword>
<comment type="caution">
    <text evidence="16">The sequence shown here is derived from an EMBL/GenBank/DDBJ whole genome shotgun (WGS) entry which is preliminary data.</text>
</comment>
<organism evidence="16 17">
    <name type="scientific">Novosphingobium olei</name>
    <dbReference type="NCBI Taxonomy" id="2728851"/>
    <lineage>
        <taxon>Bacteria</taxon>
        <taxon>Pseudomonadati</taxon>
        <taxon>Pseudomonadota</taxon>
        <taxon>Alphaproteobacteria</taxon>
        <taxon>Sphingomonadales</taxon>
        <taxon>Sphingomonadaceae</taxon>
        <taxon>Novosphingobium</taxon>
    </lineage>
</organism>
<proteinExistence type="inferred from homology"/>
<dbReference type="Proteomes" id="UP000583556">
    <property type="component" value="Unassembled WGS sequence"/>
</dbReference>